<evidence type="ECO:0000256" key="9">
    <source>
        <dbReference type="SAM" id="Phobius"/>
    </source>
</evidence>
<evidence type="ECO:0000256" key="6">
    <source>
        <dbReference type="ARBA" id="ARBA00023136"/>
    </source>
</evidence>
<reference evidence="11" key="1">
    <citation type="submission" date="2021-10" db="EMBL/GenBank/DDBJ databases">
        <title>Tropical sea cucumber genome reveals ecological adaptation and Cuvierian tubules defense mechanism.</title>
        <authorList>
            <person name="Chen T."/>
        </authorList>
    </citation>
    <scope>NUCLEOTIDE SEQUENCE</scope>
    <source>
        <strain evidence="11">Nanhai2018</strain>
        <tissue evidence="11">Muscle</tissue>
    </source>
</reference>
<protein>
    <submittedName>
        <fullName evidence="11">Short transient receptor potential channel 7</fullName>
    </submittedName>
</protein>
<keyword evidence="11" id="KW-0675">Receptor</keyword>
<dbReference type="GO" id="GO:0051480">
    <property type="term" value="P:regulation of cytosolic calcium ion concentration"/>
    <property type="evidence" value="ECO:0007669"/>
    <property type="project" value="TreeGrafter"/>
</dbReference>
<evidence type="ECO:0000256" key="4">
    <source>
        <dbReference type="ARBA" id="ARBA00022989"/>
    </source>
</evidence>
<dbReference type="GO" id="GO:0034703">
    <property type="term" value="C:cation channel complex"/>
    <property type="evidence" value="ECO:0007669"/>
    <property type="project" value="TreeGrafter"/>
</dbReference>
<evidence type="ECO:0000259" key="10">
    <source>
        <dbReference type="Pfam" id="PF00520"/>
    </source>
</evidence>
<dbReference type="OrthoDB" id="2373987at2759"/>
<feature type="transmembrane region" description="Helical" evidence="9">
    <location>
        <begin position="95"/>
        <end position="119"/>
    </location>
</feature>
<evidence type="ECO:0000256" key="8">
    <source>
        <dbReference type="SAM" id="MobiDB-lite"/>
    </source>
</evidence>
<feature type="transmembrane region" description="Helical" evidence="9">
    <location>
        <begin position="164"/>
        <end position="185"/>
    </location>
</feature>
<dbReference type="Pfam" id="PF00520">
    <property type="entry name" value="Ion_trans"/>
    <property type="match status" value="1"/>
</dbReference>
<feature type="region of interest" description="Disordered" evidence="8">
    <location>
        <begin position="336"/>
        <end position="388"/>
    </location>
</feature>
<accession>A0A9Q0YEQ1</accession>
<organism evidence="11 12">
    <name type="scientific">Holothuria leucospilota</name>
    <name type="common">Black long sea cucumber</name>
    <name type="synonym">Mertensiothuria leucospilota</name>
    <dbReference type="NCBI Taxonomy" id="206669"/>
    <lineage>
        <taxon>Eukaryota</taxon>
        <taxon>Metazoa</taxon>
        <taxon>Echinodermata</taxon>
        <taxon>Eleutherozoa</taxon>
        <taxon>Echinozoa</taxon>
        <taxon>Holothuroidea</taxon>
        <taxon>Aspidochirotacea</taxon>
        <taxon>Aspidochirotida</taxon>
        <taxon>Holothuriidae</taxon>
        <taxon>Holothuria</taxon>
    </lineage>
</organism>
<dbReference type="PANTHER" id="PTHR10117">
    <property type="entry name" value="TRANSIENT RECEPTOR POTENTIAL CHANNEL"/>
    <property type="match status" value="1"/>
</dbReference>
<dbReference type="InterPro" id="IPR005821">
    <property type="entry name" value="Ion_trans_dom"/>
</dbReference>
<dbReference type="Gene3D" id="1.10.287.70">
    <property type="match status" value="1"/>
</dbReference>
<dbReference type="Proteomes" id="UP001152320">
    <property type="component" value="Chromosome 22"/>
</dbReference>
<keyword evidence="2" id="KW-0813">Transport</keyword>
<name>A0A9Q0YEQ1_HOLLE</name>
<evidence type="ECO:0000256" key="5">
    <source>
        <dbReference type="ARBA" id="ARBA00023065"/>
    </source>
</evidence>
<feature type="domain" description="Ion transport" evidence="10">
    <location>
        <begin position="60"/>
        <end position="199"/>
    </location>
</feature>
<comment type="subcellular location">
    <subcellularLocation>
        <location evidence="1">Membrane</location>
        <topology evidence="1">Multi-pass membrane protein</topology>
    </subcellularLocation>
</comment>
<dbReference type="InterPro" id="IPR002153">
    <property type="entry name" value="TRPC_channel"/>
</dbReference>
<evidence type="ECO:0000256" key="2">
    <source>
        <dbReference type="ARBA" id="ARBA00022448"/>
    </source>
</evidence>
<dbReference type="GO" id="GO:0070679">
    <property type="term" value="F:inositol 1,4,5 trisphosphate binding"/>
    <property type="evidence" value="ECO:0007669"/>
    <property type="project" value="TreeGrafter"/>
</dbReference>
<sequence>MKIVAHFKNNAAIVHFLNDDQFCLKVQNNSAEAMYHHYYLSHERKLWRSTDPIFVSEALFAFANVLSFSRLSYILPISEFLGPLQISLGRMMGDIVRFGAVFTVVFLAFFCSFLNLYWFLGNDSDFGTFSNTLLTLFWSLFGMSESNAPDIENIHGQLNLTSSFGTVLFAIYHVVMNLVMLNMLIAMMSNSFQEIESEEDVEWKFARAKLWMSYVEKGATLPLPFNIIPSPKSFRRVYRWLCKPIEKHCSRKERHRRQENIHLANRRSDAVTIVTKNATTHVERTHHENMMKAIVKRYLFQLQRSKESDEVNEGELDEIKNDISSLRFELIELLNGDSESHQPSQSDRQSREDGPRGTATEEPQRGKRKPVTLKPRTSSLDEEDKKKLDHLEQKIDQLGHDMRKMQKEILKTLGRRSVAFTTEGDHLVV</sequence>
<comment type="caution">
    <text evidence="11">The sequence shown here is derived from an EMBL/GenBank/DDBJ whole genome shotgun (WGS) entry which is preliminary data.</text>
</comment>
<evidence type="ECO:0000256" key="1">
    <source>
        <dbReference type="ARBA" id="ARBA00004141"/>
    </source>
</evidence>
<dbReference type="EMBL" id="JAIZAY010000022">
    <property type="protein sequence ID" value="KAJ8020454.1"/>
    <property type="molecule type" value="Genomic_DNA"/>
</dbReference>
<keyword evidence="4 9" id="KW-1133">Transmembrane helix</keyword>
<keyword evidence="12" id="KW-1185">Reference proteome</keyword>
<evidence type="ECO:0000313" key="12">
    <source>
        <dbReference type="Proteomes" id="UP001152320"/>
    </source>
</evidence>
<keyword evidence="6 9" id="KW-0472">Membrane</keyword>
<dbReference type="GO" id="GO:0005886">
    <property type="term" value="C:plasma membrane"/>
    <property type="evidence" value="ECO:0007669"/>
    <property type="project" value="TreeGrafter"/>
</dbReference>
<keyword evidence="7" id="KW-0407">Ion channel</keyword>
<dbReference type="PANTHER" id="PTHR10117:SF54">
    <property type="entry name" value="TRANSIENT RECEPTOR POTENTIAL-GAMMA PROTEIN"/>
    <property type="match status" value="1"/>
</dbReference>
<dbReference type="AlphaFoldDB" id="A0A9Q0YEQ1"/>
<evidence type="ECO:0000313" key="11">
    <source>
        <dbReference type="EMBL" id="KAJ8020454.1"/>
    </source>
</evidence>
<gene>
    <name evidence="11" type="ORF">HOLleu_40048</name>
</gene>
<evidence type="ECO:0000256" key="3">
    <source>
        <dbReference type="ARBA" id="ARBA00022692"/>
    </source>
</evidence>
<dbReference type="PRINTS" id="PR01097">
    <property type="entry name" value="TRNSRECEPTRP"/>
</dbReference>
<proteinExistence type="predicted"/>
<dbReference type="GO" id="GO:0015279">
    <property type="term" value="F:store-operated calcium channel activity"/>
    <property type="evidence" value="ECO:0007669"/>
    <property type="project" value="TreeGrafter"/>
</dbReference>
<evidence type="ECO:0000256" key="7">
    <source>
        <dbReference type="ARBA" id="ARBA00023303"/>
    </source>
</evidence>
<keyword evidence="5" id="KW-0406">Ion transport</keyword>
<keyword evidence="3 9" id="KW-0812">Transmembrane</keyword>